<proteinExistence type="predicted"/>
<evidence type="ECO:0000313" key="2">
    <source>
        <dbReference type="Proteomes" id="UP000078512"/>
    </source>
</evidence>
<dbReference type="Proteomes" id="UP000078512">
    <property type="component" value="Unassembled WGS sequence"/>
</dbReference>
<name>A0A197JAA3_9FUNG</name>
<dbReference type="OrthoDB" id="2424837at2759"/>
<dbReference type="STRING" id="1314771.A0A197JAA3"/>
<gene>
    <name evidence="1" type="ORF">K457DRAFT_85385</name>
</gene>
<feature type="non-terminal residue" evidence="1">
    <location>
        <position position="119"/>
    </location>
</feature>
<keyword evidence="2" id="KW-1185">Reference proteome</keyword>
<organism evidence="1 2">
    <name type="scientific">Linnemannia elongata AG-77</name>
    <dbReference type="NCBI Taxonomy" id="1314771"/>
    <lineage>
        <taxon>Eukaryota</taxon>
        <taxon>Fungi</taxon>
        <taxon>Fungi incertae sedis</taxon>
        <taxon>Mucoromycota</taxon>
        <taxon>Mortierellomycotina</taxon>
        <taxon>Mortierellomycetes</taxon>
        <taxon>Mortierellales</taxon>
        <taxon>Mortierellaceae</taxon>
        <taxon>Linnemannia</taxon>
    </lineage>
</organism>
<dbReference type="EMBL" id="KV442262">
    <property type="protein sequence ID" value="OAQ22062.1"/>
    <property type="molecule type" value="Genomic_DNA"/>
</dbReference>
<reference evidence="1 2" key="1">
    <citation type="submission" date="2016-05" db="EMBL/GenBank/DDBJ databases">
        <title>Genome sequencing reveals origins of a unique bacterial endosymbiosis in the earliest lineages of terrestrial Fungi.</title>
        <authorList>
            <consortium name="DOE Joint Genome Institute"/>
            <person name="Uehling J."/>
            <person name="Gryganskyi A."/>
            <person name="Hameed K."/>
            <person name="Tschaplinski T."/>
            <person name="Misztal P."/>
            <person name="Wu S."/>
            <person name="Desiro A."/>
            <person name="Vande Pol N."/>
            <person name="Du Z.-Y."/>
            <person name="Zienkiewicz A."/>
            <person name="Zienkiewicz K."/>
            <person name="Morin E."/>
            <person name="Tisserant E."/>
            <person name="Splivallo R."/>
            <person name="Hainaut M."/>
            <person name="Henrissat B."/>
            <person name="Ohm R."/>
            <person name="Kuo A."/>
            <person name="Yan J."/>
            <person name="Lipzen A."/>
            <person name="Nolan M."/>
            <person name="Labutti K."/>
            <person name="Barry K."/>
            <person name="Goldstein A."/>
            <person name="Labbe J."/>
            <person name="Schadt C."/>
            <person name="Tuskan G."/>
            <person name="Grigoriev I."/>
            <person name="Martin F."/>
            <person name="Vilgalys R."/>
            <person name="Bonito G."/>
        </authorList>
    </citation>
    <scope>NUCLEOTIDE SEQUENCE [LARGE SCALE GENOMIC DNA]</scope>
    <source>
        <strain evidence="1 2">AG-77</strain>
    </source>
</reference>
<dbReference type="InterPro" id="IPR043502">
    <property type="entry name" value="DNA/RNA_pol_sf"/>
</dbReference>
<accession>A0A197JAA3</accession>
<sequence length="119" mass="13476">MKGRFLDAISKVLLENENISKTSHCPVPEMMVYLPVPKGTVVYRRPRRFAHSQRPILDETVARWLEDDVIELAPAGNPHNNTLTLAAKKDLDGKKSLWRVCLDPRALNVHLPADNFPLP</sequence>
<evidence type="ECO:0000313" key="1">
    <source>
        <dbReference type="EMBL" id="OAQ22062.1"/>
    </source>
</evidence>
<dbReference type="Gene3D" id="3.10.10.10">
    <property type="entry name" value="HIV Type 1 Reverse Transcriptase, subunit A, domain 1"/>
    <property type="match status" value="1"/>
</dbReference>
<dbReference type="SUPFAM" id="SSF56672">
    <property type="entry name" value="DNA/RNA polymerases"/>
    <property type="match status" value="1"/>
</dbReference>
<dbReference type="AlphaFoldDB" id="A0A197JAA3"/>
<protein>
    <submittedName>
        <fullName evidence="1">Uncharacterized protein</fullName>
    </submittedName>
</protein>